<keyword evidence="2" id="KW-1185">Reference proteome</keyword>
<comment type="caution">
    <text evidence="1">The sequence shown here is derived from an EMBL/GenBank/DDBJ whole genome shotgun (WGS) entry which is preliminary data.</text>
</comment>
<proteinExistence type="predicted"/>
<protein>
    <submittedName>
        <fullName evidence="1">Uncharacterized protein</fullName>
    </submittedName>
</protein>
<accession>A0AAV6U454</accession>
<evidence type="ECO:0000313" key="2">
    <source>
        <dbReference type="Proteomes" id="UP000827092"/>
    </source>
</evidence>
<organism evidence="1 2">
    <name type="scientific">Oedothorax gibbosus</name>
    <dbReference type="NCBI Taxonomy" id="931172"/>
    <lineage>
        <taxon>Eukaryota</taxon>
        <taxon>Metazoa</taxon>
        <taxon>Ecdysozoa</taxon>
        <taxon>Arthropoda</taxon>
        <taxon>Chelicerata</taxon>
        <taxon>Arachnida</taxon>
        <taxon>Araneae</taxon>
        <taxon>Araneomorphae</taxon>
        <taxon>Entelegynae</taxon>
        <taxon>Araneoidea</taxon>
        <taxon>Linyphiidae</taxon>
        <taxon>Erigoninae</taxon>
        <taxon>Oedothorax</taxon>
    </lineage>
</organism>
<dbReference type="AlphaFoldDB" id="A0AAV6U454"/>
<name>A0AAV6U454_9ARAC</name>
<evidence type="ECO:0000313" key="1">
    <source>
        <dbReference type="EMBL" id="KAG8178742.1"/>
    </source>
</evidence>
<gene>
    <name evidence="1" type="ORF">JTE90_003464</name>
</gene>
<reference evidence="1 2" key="1">
    <citation type="journal article" date="2022" name="Nat. Ecol. Evol.">
        <title>A masculinizing supergene underlies an exaggerated male reproductive morph in a spider.</title>
        <authorList>
            <person name="Hendrickx F."/>
            <person name="De Corte Z."/>
            <person name="Sonet G."/>
            <person name="Van Belleghem S.M."/>
            <person name="Kostlbacher S."/>
            <person name="Vangestel C."/>
        </authorList>
    </citation>
    <scope>NUCLEOTIDE SEQUENCE [LARGE SCALE GENOMIC DNA]</scope>
    <source>
        <strain evidence="1">W744_W776</strain>
    </source>
</reference>
<dbReference type="EMBL" id="JAFNEN010000670">
    <property type="protein sequence ID" value="KAG8178742.1"/>
    <property type="molecule type" value="Genomic_DNA"/>
</dbReference>
<sequence>MQKKDIKACDFFAKHLKLDAKLLSCVSFLMRKLSQGHLATTPNPIAIQLGTSERVGLYKHHFLPLISIIWDFGSEERMRGHQPSWNKVILRHFANPTERDSIAYGLKI</sequence>
<dbReference type="Proteomes" id="UP000827092">
    <property type="component" value="Unassembled WGS sequence"/>
</dbReference>